<keyword evidence="5 7" id="KW-0456">Lyase</keyword>
<dbReference type="GO" id="GO:0005886">
    <property type="term" value="C:plasma membrane"/>
    <property type="evidence" value="ECO:0007669"/>
    <property type="project" value="UniProtKB-UniRule"/>
</dbReference>
<dbReference type="OrthoDB" id="9814591at2"/>
<reference evidence="8 9" key="1">
    <citation type="submission" date="2018-08" db="EMBL/GenBank/DDBJ databases">
        <title>Henriciella mobilis sp. nov., isolated from seawater.</title>
        <authorList>
            <person name="Cheng H."/>
            <person name="Wu Y.-H."/>
            <person name="Xu X.-W."/>
            <person name="Guo L.-L."/>
        </authorList>
    </citation>
    <scope>NUCLEOTIDE SEQUENCE [LARGE SCALE GENOMIC DNA]</scope>
    <source>
        <strain evidence="8 9">CCUG66934</strain>
    </source>
</reference>
<feature type="site" description="Important for catalytic activity" evidence="7">
    <location>
        <position position="207"/>
    </location>
</feature>
<dbReference type="EMBL" id="QWGB01000007">
    <property type="protein sequence ID" value="RIJ22254.1"/>
    <property type="molecule type" value="Genomic_DNA"/>
</dbReference>
<evidence type="ECO:0000256" key="1">
    <source>
        <dbReference type="ARBA" id="ARBA00022475"/>
    </source>
</evidence>
<dbReference type="Gene3D" id="3.30.160.60">
    <property type="entry name" value="Classic Zinc Finger"/>
    <property type="match status" value="1"/>
</dbReference>
<evidence type="ECO:0000256" key="6">
    <source>
        <dbReference type="ARBA" id="ARBA00023316"/>
    </source>
</evidence>
<evidence type="ECO:0000313" key="8">
    <source>
        <dbReference type="EMBL" id="RIJ22254.1"/>
    </source>
</evidence>
<dbReference type="InterPro" id="IPR003770">
    <property type="entry name" value="MLTG-like"/>
</dbReference>
<dbReference type="EC" id="4.2.2.29" evidence="7"/>
<dbReference type="RefSeq" id="WP_119380173.1">
    <property type="nucleotide sequence ID" value="NZ_QWGB01000007.1"/>
</dbReference>
<evidence type="ECO:0000256" key="3">
    <source>
        <dbReference type="ARBA" id="ARBA00022989"/>
    </source>
</evidence>
<keyword evidence="9" id="KW-1185">Reference proteome</keyword>
<dbReference type="GO" id="GO:0008932">
    <property type="term" value="F:lytic endotransglycosylase activity"/>
    <property type="evidence" value="ECO:0007669"/>
    <property type="project" value="UniProtKB-UniRule"/>
</dbReference>
<evidence type="ECO:0000256" key="7">
    <source>
        <dbReference type="HAMAP-Rule" id="MF_02065"/>
    </source>
</evidence>
<evidence type="ECO:0000256" key="5">
    <source>
        <dbReference type="ARBA" id="ARBA00023239"/>
    </source>
</evidence>
<comment type="caution">
    <text evidence="8">The sequence shown here is derived from an EMBL/GenBank/DDBJ whole genome shotgun (WGS) entry which is preliminary data.</text>
</comment>
<comment type="catalytic activity">
    <reaction evidence="7">
        <text>a peptidoglycan chain = a peptidoglycan chain with N-acetyl-1,6-anhydromuramyl-[peptide] at the reducing end + a peptidoglycan chain with N-acetylglucosamine at the non-reducing end.</text>
        <dbReference type="EC" id="4.2.2.29"/>
    </reaction>
</comment>
<protein>
    <recommendedName>
        <fullName evidence="7">Endolytic murein transglycosylase</fullName>
        <ecNumber evidence="7">4.2.2.29</ecNumber>
    </recommendedName>
    <alternativeName>
        <fullName evidence="7">Peptidoglycan lytic transglycosylase</fullName>
    </alternativeName>
    <alternativeName>
        <fullName evidence="7">Peptidoglycan polymerization terminase</fullName>
    </alternativeName>
</protein>
<keyword evidence="2 7" id="KW-0812">Transmembrane</keyword>
<dbReference type="GO" id="GO:0009252">
    <property type="term" value="P:peptidoglycan biosynthetic process"/>
    <property type="evidence" value="ECO:0007669"/>
    <property type="project" value="UniProtKB-UniRule"/>
</dbReference>
<comment type="function">
    <text evidence="7">Functions as a peptidoglycan terminase that cleaves nascent peptidoglycan strands endolytically to terminate their elongation.</text>
</comment>
<dbReference type="HAMAP" id="MF_02065">
    <property type="entry name" value="MltG"/>
    <property type="match status" value="1"/>
</dbReference>
<organism evidence="8 9">
    <name type="scientific">Henriciella barbarensis</name>
    <dbReference type="NCBI Taxonomy" id="86342"/>
    <lineage>
        <taxon>Bacteria</taxon>
        <taxon>Pseudomonadati</taxon>
        <taxon>Pseudomonadota</taxon>
        <taxon>Alphaproteobacteria</taxon>
        <taxon>Hyphomonadales</taxon>
        <taxon>Hyphomonadaceae</taxon>
        <taxon>Henriciella</taxon>
    </lineage>
</organism>
<keyword evidence="1 7" id="KW-1003">Cell membrane</keyword>
<keyword evidence="7" id="KW-0997">Cell inner membrane</keyword>
<dbReference type="Gene3D" id="3.30.1490.480">
    <property type="entry name" value="Endolytic murein transglycosylase"/>
    <property type="match status" value="1"/>
</dbReference>
<dbReference type="CDD" id="cd08010">
    <property type="entry name" value="MltG_like"/>
    <property type="match status" value="1"/>
</dbReference>
<keyword evidence="3 7" id="KW-1133">Transmembrane helix</keyword>
<dbReference type="PANTHER" id="PTHR30518">
    <property type="entry name" value="ENDOLYTIC MUREIN TRANSGLYCOSYLASE"/>
    <property type="match status" value="1"/>
</dbReference>
<accession>A0A399QVG3</accession>
<dbReference type="Proteomes" id="UP000265431">
    <property type="component" value="Unassembled WGS sequence"/>
</dbReference>
<dbReference type="GO" id="GO:0071555">
    <property type="term" value="P:cell wall organization"/>
    <property type="evidence" value="ECO:0007669"/>
    <property type="project" value="UniProtKB-KW"/>
</dbReference>
<dbReference type="PANTHER" id="PTHR30518:SF2">
    <property type="entry name" value="ENDOLYTIC MUREIN TRANSGLYCOSYLASE"/>
    <property type="match status" value="1"/>
</dbReference>
<sequence>MRFIKALLAIGLVLAGLGAAAAIGGWFWLQNEISKPGPLAESAVFEVRQGDHVSGVAQRLWYEGIISSPEAMKLHARLSEQQAGLKVGEYAIPPRASIAGIMDLLVSGDVITYRITVPEGRTTAQVLRIVENHPELKGDMPEREIAEGTLLPDTYIFSADKSRTAMIERMEKAQDDLLEELWPQRADDLPISTVEEAVILASVVEKETGSAEERPLVAGLFTNRLRRGMRLESDPTVIYGVSRGEPLYRTLNGKRVRRTLYRSELDRVTDWNTYEIDGLPKTPICNPGRDAIAAVLDPPETDYIFFVADGTGGHAFAETLSEHNRNVAAYRAYERREIARERGQE</sequence>
<keyword evidence="6 7" id="KW-0961">Cell wall biogenesis/degradation</keyword>
<keyword evidence="4 7" id="KW-0472">Membrane</keyword>
<gene>
    <name evidence="7 8" type="primary">mltG</name>
    <name evidence="8" type="ORF">D1224_11910</name>
</gene>
<dbReference type="NCBIfam" id="TIGR00247">
    <property type="entry name" value="endolytic transglycosylase MltG"/>
    <property type="match status" value="1"/>
</dbReference>
<dbReference type="AlphaFoldDB" id="A0A399QVG3"/>
<dbReference type="Pfam" id="PF02618">
    <property type="entry name" value="YceG"/>
    <property type="match status" value="1"/>
</dbReference>
<evidence type="ECO:0000256" key="2">
    <source>
        <dbReference type="ARBA" id="ARBA00022692"/>
    </source>
</evidence>
<proteinExistence type="inferred from homology"/>
<comment type="similarity">
    <text evidence="7">Belongs to the transglycosylase MltG family.</text>
</comment>
<evidence type="ECO:0000256" key="4">
    <source>
        <dbReference type="ARBA" id="ARBA00023136"/>
    </source>
</evidence>
<name>A0A399QVG3_9PROT</name>
<evidence type="ECO:0000313" key="9">
    <source>
        <dbReference type="Proteomes" id="UP000265431"/>
    </source>
</evidence>